<evidence type="ECO:0000256" key="5">
    <source>
        <dbReference type="PIRSR" id="PIRSR000915-1"/>
    </source>
</evidence>
<dbReference type="NCBIfam" id="TIGR01452">
    <property type="entry name" value="PGP_euk"/>
    <property type="match status" value="1"/>
</dbReference>
<comment type="cofactor">
    <cofactor evidence="7">
        <name>Mg(2+)</name>
        <dbReference type="ChEBI" id="CHEBI:18420"/>
    </cofactor>
    <text evidence="7">Divalent metal ions. Mg(2+) is the most effective.</text>
</comment>
<dbReference type="Proteomes" id="UP000006757">
    <property type="component" value="Unassembled WGS sequence"/>
</dbReference>
<dbReference type="InterPro" id="IPR023214">
    <property type="entry name" value="HAD_sf"/>
</dbReference>
<evidence type="ECO:0000313" key="10">
    <source>
        <dbReference type="Proteomes" id="UP000006757"/>
    </source>
</evidence>
<feature type="active site" description="Nucleophile" evidence="5">
    <location>
        <position position="67"/>
    </location>
</feature>
<dbReference type="GO" id="GO:0008967">
    <property type="term" value="F:phosphoglycolate phosphatase activity"/>
    <property type="evidence" value="ECO:0007669"/>
    <property type="project" value="TreeGrafter"/>
</dbReference>
<dbReference type="FunFam" id="3.40.50.1000:FF:000039">
    <property type="entry name" value="Phosphoglycolate phosphatase"/>
    <property type="match status" value="1"/>
</dbReference>
<dbReference type="InterPro" id="IPR006357">
    <property type="entry name" value="HAD-SF_hydro_IIA"/>
</dbReference>
<evidence type="ECO:0000313" key="9">
    <source>
        <dbReference type="EMBL" id="EKD04835.1"/>
    </source>
</evidence>
<feature type="binding site" evidence="6">
    <location>
        <position position="279"/>
    </location>
    <ligand>
        <name>substrate</name>
    </ligand>
</feature>
<dbReference type="eggNOG" id="KOG2882">
    <property type="taxonomic scope" value="Eukaryota"/>
</dbReference>
<feature type="binding site" evidence="7">
    <location>
        <position position="69"/>
    </location>
    <ligand>
        <name>Mg(2+)</name>
        <dbReference type="ChEBI" id="CHEBI:18420"/>
    </ligand>
</feature>
<keyword evidence="7" id="KW-0479">Metal-binding</keyword>
<sequence length="358" mass="38919">MSATPSAAPSVPASAIPSQRTSPAPRHPEHVPQFPPGTDIDQLDPPFLHTKEQYQKLWDSVDTLLLDCDGVIYHGPIVVPGVKTVLQLARKQGKQIIFVTNNGTKSRRMYKKTFDKLGIEAHESEIFGSGYASAVYLSKVLKFPQDKCVYLLGEKGLEEELDSVGIKHKGGTDPADNVVLTSPPDFSSFEKDPSVGAVLCSMDFGINYKKLSKAYSYLRDNPGCEFLLTNQDKVYPTGGTTWVGKLSLARRELTPGSGSLSSPLVFALQGKKEPTVVGKPNKPMMDAIIAEHHFDKSRALMVGDNQLTDIAFGNNSGIRTLLVLGGVTHEDQVWGPKASDIKPTYVMNSLGDFATLAE</sequence>
<dbReference type="InParanoid" id="K1VKZ1"/>
<keyword evidence="1" id="KW-0378">Hydrolase</keyword>
<dbReference type="EMBL" id="AMBO01000189">
    <property type="protein sequence ID" value="EKD04835.1"/>
    <property type="molecule type" value="Genomic_DNA"/>
</dbReference>
<feature type="binding site" evidence="7">
    <location>
        <position position="304"/>
    </location>
    <ligand>
        <name>Mg(2+)</name>
        <dbReference type="ChEBI" id="CHEBI:18420"/>
    </ligand>
</feature>
<dbReference type="AlphaFoldDB" id="K1VKZ1"/>
<dbReference type="OMA" id="PPMHRET"/>
<comment type="caution">
    <text evidence="9">The sequence shown here is derived from an EMBL/GenBank/DDBJ whole genome shotgun (WGS) entry which is preliminary data.</text>
</comment>
<comment type="catalytic activity">
    <reaction evidence="2">
        <text>4-nitrophenyl phosphate + H2O = 4-nitrophenol + phosphate + H(+)</text>
        <dbReference type="Rhea" id="RHEA:21664"/>
        <dbReference type="ChEBI" id="CHEBI:15377"/>
        <dbReference type="ChEBI" id="CHEBI:15378"/>
        <dbReference type="ChEBI" id="CHEBI:43474"/>
        <dbReference type="ChEBI" id="CHEBI:57917"/>
        <dbReference type="ChEBI" id="CHEBI:61146"/>
        <dbReference type="EC" id="3.1.3.41"/>
    </reaction>
</comment>
<keyword evidence="7" id="KW-0460">Magnesium</keyword>
<dbReference type="InterPro" id="IPR036412">
    <property type="entry name" value="HAD-like_sf"/>
</dbReference>
<dbReference type="OrthoDB" id="413953at2759"/>
<dbReference type="Gene3D" id="3.40.50.1000">
    <property type="entry name" value="HAD superfamily/HAD-like"/>
    <property type="match status" value="2"/>
</dbReference>
<dbReference type="GO" id="GO:0004035">
    <property type="term" value="F:alkaline phosphatase activity"/>
    <property type="evidence" value="ECO:0007669"/>
    <property type="project" value="TreeGrafter"/>
</dbReference>
<dbReference type="STRING" id="1220162.K1VKZ1"/>
<dbReference type="NCBIfam" id="TIGR01460">
    <property type="entry name" value="HAD-SF-IIA"/>
    <property type="match status" value="1"/>
</dbReference>
<feature type="region of interest" description="Disordered" evidence="8">
    <location>
        <begin position="1"/>
        <end position="45"/>
    </location>
</feature>
<accession>K1VKZ1</accession>
<dbReference type="HOGENOM" id="CLU_043473_0_0_1"/>
<dbReference type="GO" id="GO:0005737">
    <property type="term" value="C:cytoplasm"/>
    <property type="evidence" value="ECO:0007669"/>
    <property type="project" value="TreeGrafter"/>
</dbReference>
<evidence type="ECO:0000256" key="3">
    <source>
        <dbReference type="ARBA" id="ARBA00066659"/>
    </source>
</evidence>
<evidence type="ECO:0000256" key="4">
    <source>
        <dbReference type="ARBA" id="ARBA00069197"/>
    </source>
</evidence>
<feature type="active site" description="Proton donor" evidence="5">
    <location>
        <position position="69"/>
    </location>
</feature>
<dbReference type="Pfam" id="PF13344">
    <property type="entry name" value="Hydrolase_6"/>
    <property type="match status" value="1"/>
</dbReference>
<organism evidence="9 10">
    <name type="scientific">Trichosporon asahii var. asahii (strain CBS 8904)</name>
    <name type="common">Yeast</name>
    <dbReference type="NCBI Taxonomy" id="1220162"/>
    <lineage>
        <taxon>Eukaryota</taxon>
        <taxon>Fungi</taxon>
        <taxon>Dikarya</taxon>
        <taxon>Basidiomycota</taxon>
        <taxon>Agaricomycotina</taxon>
        <taxon>Tremellomycetes</taxon>
        <taxon>Trichosporonales</taxon>
        <taxon>Trichosporonaceae</taxon>
        <taxon>Trichosporon</taxon>
    </lineage>
</organism>
<evidence type="ECO:0000256" key="2">
    <source>
        <dbReference type="ARBA" id="ARBA00050247"/>
    </source>
</evidence>
<gene>
    <name evidence="9" type="ORF">A1Q2_00889</name>
</gene>
<dbReference type="GO" id="GO:0046872">
    <property type="term" value="F:metal ion binding"/>
    <property type="evidence" value="ECO:0007669"/>
    <property type="project" value="UniProtKB-KW"/>
</dbReference>
<dbReference type="PIRSF" id="PIRSF000915">
    <property type="entry name" value="PGP-type_phosphatase"/>
    <property type="match status" value="1"/>
</dbReference>
<reference evidence="9 10" key="1">
    <citation type="journal article" date="2012" name="Eukaryot. Cell">
        <title>Genome sequence of the Trichosporon asahii environmental strain CBS 8904.</title>
        <authorList>
            <person name="Yang R.Y."/>
            <person name="Li H.T."/>
            <person name="Zhu H."/>
            <person name="Zhou G.P."/>
            <person name="Wang M."/>
            <person name="Wang L."/>
        </authorList>
    </citation>
    <scope>NUCLEOTIDE SEQUENCE [LARGE SCALE GENOMIC DNA]</scope>
    <source>
        <strain evidence="9 10">CBS 8904</strain>
    </source>
</reference>
<keyword evidence="10" id="KW-1185">Reference proteome</keyword>
<dbReference type="FunCoup" id="K1VKZ1">
    <property type="interactions" value="17"/>
</dbReference>
<evidence type="ECO:0000256" key="8">
    <source>
        <dbReference type="SAM" id="MobiDB-lite"/>
    </source>
</evidence>
<evidence type="ECO:0000256" key="7">
    <source>
        <dbReference type="PIRSR" id="PIRSR000915-3"/>
    </source>
</evidence>
<dbReference type="EC" id="3.1.3.41" evidence="3"/>
<feature type="binding site" evidence="7">
    <location>
        <position position="67"/>
    </location>
    <ligand>
        <name>Mg(2+)</name>
        <dbReference type="ChEBI" id="CHEBI:18420"/>
    </ligand>
</feature>
<protein>
    <recommendedName>
        <fullName evidence="4">4-nitrophenylphosphatase</fullName>
        <ecNumber evidence="3">3.1.3.41</ecNumber>
    </recommendedName>
</protein>
<evidence type="ECO:0000256" key="6">
    <source>
        <dbReference type="PIRSR" id="PIRSR000915-2"/>
    </source>
</evidence>
<dbReference type="Pfam" id="PF13242">
    <property type="entry name" value="Hydrolase_like"/>
    <property type="match status" value="1"/>
</dbReference>
<dbReference type="SUPFAM" id="SSF56784">
    <property type="entry name" value="HAD-like"/>
    <property type="match status" value="1"/>
</dbReference>
<feature type="compositionally biased region" description="Low complexity" evidence="8">
    <location>
        <begin position="1"/>
        <end position="18"/>
    </location>
</feature>
<dbReference type="PANTHER" id="PTHR19288">
    <property type="entry name" value="4-NITROPHENYLPHOSPHATASE-RELATED"/>
    <property type="match status" value="1"/>
</dbReference>
<proteinExistence type="predicted"/>
<evidence type="ECO:0000256" key="1">
    <source>
        <dbReference type="ARBA" id="ARBA00022801"/>
    </source>
</evidence>
<dbReference type="InterPro" id="IPR006349">
    <property type="entry name" value="PGP_euk"/>
</dbReference>
<dbReference type="PANTHER" id="PTHR19288:SF46">
    <property type="entry name" value="HALOACID DEHALOGENASE-LIKE HYDROLASE DOMAIN-CONTAINING PROTEIN 2"/>
    <property type="match status" value="1"/>
</dbReference>
<name>K1VKZ1_TRIAC</name>